<organism evidence="2 3">
    <name type="scientific">Dreissena polymorpha</name>
    <name type="common">Zebra mussel</name>
    <name type="synonym">Mytilus polymorpha</name>
    <dbReference type="NCBI Taxonomy" id="45954"/>
    <lineage>
        <taxon>Eukaryota</taxon>
        <taxon>Metazoa</taxon>
        <taxon>Spiralia</taxon>
        <taxon>Lophotrochozoa</taxon>
        <taxon>Mollusca</taxon>
        <taxon>Bivalvia</taxon>
        <taxon>Autobranchia</taxon>
        <taxon>Heteroconchia</taxon>
        <taxon>Euheterodonta</taxon>
        <taxon>Imparidentia</taxon>
        <taxon>Neoheterodontei</taxon>
        <taxon>Myida</taxon>
        <taxon>Dreissenoidea</taxon>
        <taxon>Dreissenidae</taxon>
        <taxon>Dreissena</taxon>
    </lineage>
</organism>
<gene>
    <name evidence="2" type="ORF">DPMN_116382</name>
</gene>
<keyword evidence="3" id="KW-1185">Reference proteome</keyword>
<comment type="caution">
    <text evidence="2">The sequence shown here is derived from an EMBL/GenBank/DDBJ whole genome shotgun (WGS) entry which is preliminary data.</text>
</comment>
<dbReference type="AlphaFoldDB" id="A0A9D4QTW7"/>
<feature type="compositionally biased region" description="Polar residues" evidence="1">
    <location>
        <begin position="1"/>
        <end position="19"/>
    </location>
</feature>
<accession>A0A9D4QTW7</accession>
<sequence length="71" mass="7936">MPSAQSAEYTNTSTLTIQPRPQGLRPQRSLTGLEPHRTTLSTTALPYLLMGSCFLRQSLTGCPETRSLWRE</sequence>
<name>A0A9D4QTW7_DREPO</name>
<protein>
    <submittedName>
        <fullName evidence="2">Uncharacterized protein</fullName>
    </submittedName>
</protein>
<dbReference type="EMBL" id="JAIWYP010000004">
    <property type="protein sequence ID" value="KAH3842878.1"/>
    <property type="molecule type" value="Genomic_DNA"/>
</dbReference>
<reference evidence="2" key="1">
    <citation type="journal article" date="2019" name="bioRxiv">
        <title>The Genome of the Zebra Mussel, Dreissena polymorpha: A Resource for Invasive Species Research.</title>
        <authorList>
            <person name="McCartney M.A."/>
            <person name="Auch B."/>
            <person name="Kono T."/>
            <person name="Mallez S."/>
            <person name="Zhang Y."/>
            <person name="Obille A."/>
            <person name="Becker A."/>
            <person name="Abrahante J.E."/>
            <person name="Garbe J."/>
            <person name="Badalamenti J.P."/>
            <person name="Herman A."/>
            <person name="Mangelson H."/>
            <person name="Liachko I."/>
            <person name="Sullivan S."/>
            <person name="Sone E.D."/>
            <person name="Koren S."/>
            <person name="Silverstein K.A.T."/>
            <person name="Beckman K.B."/>
            <person name="Gohl D.M."/>
        </authorList>
    </citation>
    <scope>NUCLEOTIDE SEQUENCE</scope>
    <source>
        <strain evidence="2">Duluth1</strain>
        <tissue evidence="2">Whole animal</tissue>
    </source>
</reference>
<evidence type="ECO:0000313" key="2">
    <source>
        <dbReference type="EMBL" id="KAH3842878.1"/>
    </source>
</evidence>
<evidence type="ECO:0000256" key="1">
    <source>
        <dbReference type="SAM" id="MobiDB-lite"/>
    </source>
</evidence>
<dbReference type="Proteomes" id="UP000828390">
    <property type="component" value="Unassembled WGS sequence"/>
</dbReference>
<reference evidence="2" key="2">
    <citation type="submission" date="2020-11" db="EMBL/GenBank/DDBJ databases">
        <authorList>
            <person name="McCartney M.A."/>
            <person name="Auch B."/>
            <person name="Kono T."/>
            <person name="Mallez S."/>
            <person name="Becker A."/>
            <person name="Gohl D.M."/>
            <person name="Silverstein K.A.T."/>
            <person name="Koren S."/>
            <person name="Bechman K.B."/>
            <person name="Herman A."/>
            <person name="Abrahante J.E."/>
            <person name="Garbe J."/>
        </authorList>
    </citation>
    <scope>NUCLEOTIDE SEQUENCE</scope>
    <source>
        <strain evidence="2">Duluth1</strain>
        <tissue evidence="2">Whole animal</tissue>
    </source>
</reference>
<proteinExistence type="predicted"/>
<feature type="region of interest" description="Disordered" evidence="1">
    <location>
        <begin position="1"/>
        <end position="36"/>
    </location>
</feature>
<evidence type="ECO:0000313" key="3">
    <source>
        <dbReference type="Proteomes" id="UP000828390"/>
    </source>
</evidence>